<keyword evidence="3" id="KW-1185">Reference proteome</keyword>
<dbReference type="CDD" id="cd02440">
    <property type="entry name" value="AdoMet_MTases"/>
    <property type="match status" value="1"/>
</dbReference>
<accession>A0ABP6XZ74</accession>
<dbReference type="GO" id="GO:0008168">
    <property type="term" value="F:methyltransferase activity"/>
    <property type="evidence" value="ECO:0007669"/>
    <property type="project" value="UniProtKB-KW"/>
</dbReference>
<proteinExistence type="predicted"/>
<keyword evidence="2" id="KW-0808">Transferase</keyword>
<feature type="domain" description="Methyltransferase type 11" evidence="1">
    <location>
        <begin position="36"/>
        <end position="125"/>
    </location>
</feature>
<dbReference type="EMBL" id="BAAAYR010000004">
    <property type="protein sequence ID" value="GAA3574932.1"/>
    <property type="molecule type" value="Genomic_DNA"/>
</dbReference>
<evidence type="ECO:0000313" key="3">
    <source>
        <dbReference type="Proteomes" id="UP001500767"/>
    </source>
</evidence>
<comment type="caution">
    <text evidence="2">The sequence shown here is derived from an EMBL/GenBank/DDBJ whole genome shotgun (WGS) entry which is preliminary data.</text>
</comment>
<dbReference type="InterPro" id="IPR029063">
    <property type="entry name" value="SAM-dependent_MTases_sf"/>
</dbReference>
<dbReference type="SUPFAM" id="SSF53335">
    <property type="entry name" value="S-adenosyl-L-methionine-dependent methyltransferases"/>
    <property type="match status" value="1"/>
</dbReference>
<dbReference type="GO" id="GO:0032259">
    <property type="term" value="P:methylation"/>
    <property type="evidence" value="ECO:0007669"/>
    <property type="project" value="UniProtKB-KW"/>
</dbReference>
<protein>
    <submittedName>
        <fullName evidence="2">Class I SAM-dependent methyltransferase</fullName>
    </submittedName>
</protein>
<reference evidence="3" key="1">
    <citation type="journal article" date="2019" name="Int. J. Syst. Evol. Microbiol.">
        <title>The Global Catalogue of Microorganisms (GCM) 10K type strain sequencing project: providing services to taxonomists for standard genome sequencing and annotation.</title>
        <authorList>
            <consortium name="The Broad Institute Genomics Platform"/>
            <consortium name="The Broad Institute Genome Sequencing Center for Infectious Disease"/>
            <person name="Wu L."/>
            <person name="Ma J."/>
        </authorList>
    </citation>
    <scope>NUCLEOTIDE SEQUENCE [LARGE SCALE GENOMIC DNA]</scope>
    <source>
        <strain evidence="3">JCM 16540</strain>
    </source>
</reference>
<sequence>MPAAPVAGGRPGARRAAALPPDAVDWLVGDEPARVLDLGSGRGAFAATLVDAGHEVFCLDQDPERVATLPGRLGTRLHVAGQVESMPYLSCHFDVVTASQTLHRFAPGLALTEIARVLRPGGHLAVIYQTRDDTVPWVKRLMAILQRVDASAMQGAYGDTSIAEVGESPYFTDLERRDFRTWVPTTRDALVTMAQRRPAVAALGAAEREAVLAEVGGLYDSSARAPEPLLLPFRTTCWRAWVDHTELAIDDDPALTIAV</sequence>
<dbReference type="PANTHER" id="PTHR42912:SF95">
    <property type="entry name" value="METHYLTRANSFERASE TYPE 11 DOMAIN-CONTAINING PROTEIN"/>
    <property type="match status" value="1"/>
</dbReference>
<dbReference type="InterPro" id="IPR050508">
    <property type="entry name" value="Methyltransf_Superfamily"/>
</dbReference>
<dbReference type="InterPro" id="IPR013216">
    <property type="entry name" value="Methyltransf_11"/>
</dbReference>
<organism evidence="2 3">
    <name type="scientific">Microlunatus spumicola</name>
    <dbReference type="NCBI Taxonomy" id="81499"/>
    <lineage>
        <taxon>Bacteria</taxon>
        <taxon>Bacillati</taxon>
        <taxon>Actinomycetota</taxon>
        <taxon>Actinomycetes</taxon>
        <taxon>Propionibacteriales</taxon>
        <taxon>Propionibacteriaceae</taxon>
        <taxon>Microlunatus</taxon>
    </lineage>
</organism>
<gene>
    <name evidence="2" type="ORF">GCM10022197_34990</name>
</gene>
<evidence type="ECO:0000313" key="2">
    <source>
        <dbReference type="EMBL" id="GAA3574932.1"/>
    </source>
</evidence>
<dbReference type="Pfam" id="PF08241">
    <property type="entry name" value="Methyltransf_11"/>
    <property type="match status" value="1"/>
</dbReference>
<keyword evidence="2" id="KW-0489">Methyltransferase</keyword>
<dbReference type="RefSeq" id="WP_204910194.1">
    <property type="nucleotide sequence ID" value="NZ_BAAAYR010000004.1"/>
</dbReference>
<dbReference type="PANTHER" id="PTHR42912">
    <property type="entry name" value="METHYLTRANSFERASE"/>
    <property type="match status" value="1"/>
</dbReference>
<dbReference type="Gene3D" id="3.40.50.150">
    <property type="entry name" value="Vaccinia Virus protein VP39"/>
    <property type="match status" value="1"/>
</dbReference>
<dbReference type="Proteomes" id="UP001500767">
    <property type="component" value="Unassembled WGS sequence"/>
</dbReference>
<evidence type="ECO:0000259" key="1">
    <source>
        <dbReference type="Pfam" id="PF08241"/>
    </source>
</evidence>
<name>A0ABP6XZ74_9ACTN</name>